<evidence type="ECO:0000313" key="2">
    <source>
        <dbReference type="Proteomes" id="UP001162734"/>
    </source>
</evidence>
<keyword evidence="2" id="KW-1185">Reference proteome</keyword>
<evidence type="ECO:0000313" key="1">
    <source>
        <dbReference type="EMBL" id="BDG08819.1"/>
    </source>
</evidence>
<reference evidence="2" key="1">
    <citation type="journal article" date="2022" name="Int. J. Syst. Evol. Microbiol.">
        <title>Anaeromyxobacter oryzae sp. nov., Anaeromyxobacter diazotrophicus sp. nov. and Anaeromyxobacter paludicola sp. nov., isolated from paddy soils.</title>
        <authorList>
            <person name="Itoh H."/>
            <person name="Xu Z."/>
            <person name="Mise K."/>
            <person name="Masuda Y."/>
            <person name="Ushijima N."/>
            <person name="Hayakawa C."/>
            <person name="Shiratori Y."/>
            <person name="Senoo K."/>
        </authorList>
    </citation>
    <scope>NUCLEOTIDE SEQUENCE [LARGE SCALE GENOMIC DNA]</scope>
    <source>
        <strain evidence="2">Red630</strain>
    </source>
</reference>
<protein>
    <submittedName>
        <fullName evidence="1">Uncharacterized protein</fullName>
    </submittedName>
</protein>
<accession>A0ABN6N9M6</accession>
<name>A0ABN6N9M6_9BACT</name>
<organism evidence="1 2">
    <name type="scientific">Anaeromyxobacter paludicola</name>
    <dbReference type="NCBI Taxonomy" id="2918171"/>
    <lineage>
        <taxon>Bacteria</taxon>
        <taxon>Pseudomonadati</taxon>
        <taxon>Myxococcota</taxon>
        <taxon>Myxococcia</taxon>
        <taxon>Myxococcales</taxon>
        <taxon>Cystobacterineae</taxon>
        <taxon>Anaeromyxobacteraceae</taxon>
        <taxon>Anaeromyxobacter</taxon>
    </lineage>
</organism>
<proteinExistence type="predicted"/>
<dbReference type="EMBL" id="AP025592">
    <property type="protein sequence ID" value="BDG08819.1"/>
    <property type="molecule type" value="Genomic_DNA"/>
</dbReference>
<gene>
    <name evidence="1" type="ORF">AMPC_19320</name>
</gene>
<dbReference type="Proteomes" id="UP001162734">
    <property type="component" value="Chromosome"/>
</dbReference>
<sequence length="181" mass="18557">MTFRRAILAVLVLALGGGASVVGAVLARHPSRLFAGRAYRSPEARAALRRALEGRREALARAAEGAGRAVEAAAGGDPRAPIRALAAGQALAHATSALLPLVEPPARPELERQFALLHRSLADLDRRSAAGAWAEAAGTPAVACAAACLAPRDRCWAAAGPHAPRCEGLGLEAAACAIRCR</sequence>
<dbReference type="RefSeq" id="WP_248346070.1">
    <property type="nucleotide sequence ID" value="NZ_AP025592.1"/>
</dbReference>